<keyword evidence="3" id="KW-1185">Reference proteome</keyword>
<sequence length="146" mass="15444">MTQRILVSIVCGILFGVGLVVSDMVNPGRVLAFLDVAGAWDPTLAFVMGGALIPSSIAYAIRRRRIRPAFDSEFHVPASRTIDGRLVSGAALFGLGWGLVGLCPGPAIASLVTGRWETVLFAVAMLVGMLAYHVASSRRDAPLQAH</sequence>
<organism evidence="2 3">
    <name type="scientific">Rhizobium mayense</name>
    <dbReference type="NCBI Taxonomy" id="1312184"/>
    <lineage>
        <taxon>Bacteria</taxon>
        <taxon>Pseudomonadati</taxon>
        <taxon>Pseudomonadota</taxon>
        <taxon>Alphaproteobacteria</taxon>
        <taxon>Hyphomicrobiales</taxon>
        <taxon>Rhizobiaceae</taxon>
        <taxon>Rhizobium/Agrobacterium group</taxon>
        <taxon>Rhizobium</taxon>
    </lineage>
</organism>
<keyword evidence="1" id="KW-0472">Membrane</keyword>
<keyword evidence="1" id="KW-0812">Transmembrane</keyword>
<feature type="transmembrane region" description="Helical" evidence="1">
    <location>
        <begin position="90"/>
        <end position="112"/>
    </location>
</feature>
<dbReference type="EMBL" id="JARFYM010000030">
    <property type="protein sequence ID" value="MDL2402503.1"/>
    <property type="molecule type" value="Genomic_DNA"/>
</dbReference>
<evidence type="ECO:0000256" key="1">
    <source>
        <dbReference type="SAM" id="Phobius"/>
    </source>
</evidence>
<feature type="transmembrane region" description="Helical" evidence="1">
    <location>
        <begin position="118"/>
        <end position="135"/>
    </location>
</feature>
<gene>
    <name evidence="2" type="ORF">PY649_26765</name>
</gene>
<evidence type="ECO:0000313" key="2">
    <source>
        <dbReference type="EMBL" id="MDL2402503.1"/>
    </source>
</evidence>
<dbReference type="RefSeq" id="WP_285871896.1">
    <property type="nucleotide sequence ID" value="NZ_JARFYM010000030.1"/>
</dbReference>
<accession>A0ABT7K508</accession>
<feature type="transmembrane region" description="Helical" evidence="1">
    <location>
        <begin position="42"/>
        <end position="61"/>
    </location>
</feature>
<reference evidence="2" key="1">
    <citation type="submission" date="2023-06" db="EMBL/GenBank/DDBJ databases">
        <title>Phylogenetic Diversity of Rhizobium strains.</title>
        <authorList>
            <person name="Moura F.T."/>
            <person name="Helene L.C.F."/>
            <person name="Hungria M."/>
        </authorList>
    </citation>
    <scope>NUCLEOTIDE SEQUENCE</scope>
    <source>
        <strain evidence="2">CCGE526</strain>
    </source>
</reference>
<name>A0ABT7K508_9HYPH</name>
<dbReference type="Proteomes" id="UP001172645">
    <property type="component" value="Unassembled WGS sequence"/>
</dbReference>
<comment type="caution">
    <text evidence="2">The sequence shown here is derived from an EMBL/GenBank/DDBJ whole genome shotgun (WGS) entry which is preliminary data.</text>
</comment>
<dbReference type="InterPro" id="IPR046513">
    <property type="entry name" value="DUF6691"/>
</dbReference>
<protein>
    <submittedName>
        <fullName evidence="2">YeeE/YedE family protein</fullName>
    </submittedName>
</protein>
<keyword evidence="1" id="KW-1133">Transmembrane helix</keyword>
<evidence type="ECO:0000313" key="3">
    <source>
        <dbReference type="Proteomes" id="UP001172645"/>
    </source>
</evidence>
<dbReference type="Pfam" id="PF20398">
    <property type="entry name" value="DUF6691"/>
    <property type="match status" value="1"/>
</dbReference>
<proteinExistence type="predicted"/>